<dbReference type="EMBL" id="CAFBNB010000188">
    <property type="protein sequence ID" value="CAB4936621.1"/>
    <property type="molecule type" value="Genomic_DNA"/>
</dbReference>
<feature type="region of interest" description="Disordered" evidence="1">
    <location>
        <begin position="6"/>
        <end position="28"/>
    </location>
</feature>
<evidence type="ECO:0000313" key="2">
    <source>
        <dbReference type="EMBL" id="CAB4936621.1"/>
    </source>
</evidence>
<reference evidence="2" key="1">
    <citation type="submission" date="2020-05" db="EMBL/GenBank/DDBJ databases">
        <authorList>
            <person name="Chiriac C."/>
            <person name="Salcher M."/>
            <person name="Ghai R."/>
            <person name="Kavagutti S V."/>
        </authorList>
    </citation>
    <scope>NUCLEOTIDE SEQUENCE</scope>
</reference>
<proteinExistence type="predicted"/>
<feature type="compositionally biased region" description="Basic and acidic residues" evidence="1">
    <location>
        <begin position="18"/>
        <end position="28"/>
    </location>
</feature>
<sequence>MRVLVEDLHSHHLQGRQDSGERHRGPDSDHLEAHAVRIVAIMRVPVQGEFGRLQPLDRQGVVDGDRRRELLLVALGEGSRVYGEERRCACLPKRCNGRLGEEVFPTQRCLCESRLEHCVIDRGHIRAGCDAHDVVEPREHRLSHERCVVDRHPAQSLAQQSLNPEPNGGRVSITRQVHDAGDESPVVIDPQVQLRLAALEQVHDG</sequence>
<evidence type="ECO:0000256" key="1">
    <source>
        <dbReference type="SAM" id="MobiDB-lite"/>
    </source>
</evidence>
<accession>A0A6J7J179</accession>
<organism evidence="2">
    <name type="scientific">freshwater metagenome</name>
    <dbReference type="NCBI Taxonomy" id="449393"/>
    <lineage>
        <taxon>unclassified sequences</taxon>
        <taxon>metagenomes</taxon>
        <taxon>ecological metagenomes</taxon>
    </lineage>
</organism>
<name>A0A6J7J179_9ZZZZ</name>
<gene>
    <name evidence="2" type="ORF">UFOPK3720_01020</name>
</gene>
<protein>
    <submittedName>
        <fullName evidence="2">Unannotated protein</fullName>
    </submittedName>
</protein>
<dbReference type="AlphaFoldDB" id="A0A6J7J179"/>